<protein>
    <recommendedName>
        <fullName evidence="4">CUB-like domain-containing protein</fullName>
    </recommendedName>
</protein>
<evidence type="ECO:0000313" key="2">
    <source>
        <dbReference type="EMBL" id="KAF1754382.1"/>
    </source>
</evidence>
<dbReference type="EMBL" id="WUAV01000005">
    <property type="protein sequence ID" value="KAF1754382.1"/>
    <property type="molecule type" value="Genomic_DNA"/>
</dbReference>
<evidence type="ECO:0008006" key="4">
    <source>
        <dbReference type="Google" id="ProtNLM"/>
    </source>
</evidence>
<dbReference type="GeneID" id="9815047"/>
<dbReference type="PANTHER" id="PTHR21733:SF4">
    <property type="entry name" value="DOWNSTREAM OF DAF-16 (REGULATED BY DAF-16)-RELATED"/>
    <property type="match status" value="1"/>
</dbReference>
<dbReference type="RefSeq" id="XP_003100495.2">
    <property type="nucleotide sequence ID" value="XM_003100447.2"/>
</dbReference>
<gene>
    <name evidence="2" type="ORF">GCK72_020943</name>
</gene>
<comment type="caution">
    <text evidence="2">The sequence shown here is derived from an EMBL/GenBank/DDBJ whole genome shotgun (WGS) entry which is preliminary data.</text>
</comment>
<dbReference type="Pfam" id="PF03409">
    <property type="entry name" value="Glycoprotein"/>
    <property type="match status" value="1"/>
</dbReference>
<dbReference type="Proteomes" id="UP000483820">
    <property type="component" value="Chromosome V"/>
</dbReference>
<evidence type="ECO:0000256" key="1">
    <source>
        <dbReference type="SAM" id="SignalP"/>
    </source>
</evidence>
<keyword evidence="1" id="KW-0732">Signal</keyword>
<feature type="chain" id="PRO_5025591795" description="CUB-like domain-containing protein" evidence="1">
    <location>
        <begin position="17"/>
        <end position="393"/>
    </location>
</feature>
<dbReference type="KEGG" id="crq:GCK72_020943"/>
<feature type="signal peptide" evidence="1">
    <location>
        <begin position="1"/>
        <end position="16"/>
    </location>
</feature>
<dbReference type="PANTHER" id="PTHR21733">
    <property type="entry name" value="CUB_2 DOMAIN-CONTAINING PROTEIN-RELATED-RELATED"/>
    <property type="match status" value="1"/>
</dbReference>
<dbReference type="CTD" id="9815047"/>
<sequence>MSSTLLFFALFSICSCQVLLNLRDFNGGNAKNRLNPGPDQTGVYVSAFSDSVDLLSKIFIVFGNNGTQTSLYDLKDLRVSTGEIFHCIIDNSTYLTTSLSNNQMAQLTGLMFISSPRQLVDMNFHVMDASYQLDIRFKKVDLVDYTVLFLNTNFNVNPSTPTIISQWTQYEGSSVYLYSGYPQDKEEPTNTQMFSNPMTINGSDVFFSNVEQFSLTSSAFYMRTFFGGPNFIMYPGYFNIDGSVTTTYTTTGFYAKAIGDADSVKTIRTLRTLGSSGFTGANIIGTLPNGGNITVGEYDGNSHHTFTVQASNFSWNTPFFSWNTPFIGETFRISSSGTQRGEFFVQYFVHQGPLKEVPTTATPTTQSIQTTTKSCGTNILILSLGFVVFLSGF</sequence>
<dbReference type="GO" id="GO:0045121">
    <property type="term" value="C:membrane raft"/>
    <property type="evidence" value="ECO:0007669"/>
    <property type="project" value="TreeGrafter"/>
</dbReference>
<dbReference type="InterPro" id="IPR005071">
    <property type="entry name" value="Glycoprotein"/>
</dbReference>
<dbReference type="GO" id="GO:0045087">
    <property type="term" value="P:innate immune response"/>
    <property type="evidence" value="ECO:0007669"/>
    <property type="project" value="TreeGrafter"/>
</dbReference>
<organism evidence="2 3">
    <name type="scientific">Caenorhabditis remanei</name>
    <name type="common">Caenorhabditis vulgaris</name>
    <dbReference type="NCBI Taxonomy" id="31234"/>
    <lineage>
        <taxon>Eukaryota</taxon>
        <taxon>Metazoa</taxon>
        <taxon>Ecdysozoa</taxon>
        <taxon>Nematoda</taxon>
        <taxon>Chromadorea</taxon>
        <taxon>Rhabditida</taxon>
        <taxon>Rhabditina</taxon>
        <taxon>Rhabditomorpha</taxon>
        <taxon>Rhabditoidea</taxon>
        <taxon>Rhabditidae</taxon>
        <taxon>Peloderinae</taxon>
        <taxon>Caenorhabditis</taxon>
    </lineage>
</organism>
<accession>A0A6A5GIM4</accession>
<reference evidence="2 3" key="1">
    <citation type="submission" date="2019-12" db="EMBL/GenBank/DDBJ databases">
        <title>Chromosome-level assembly of the Caenorhabditis remanei genome.</title>
        <authorList>
            <person name="Teterina A.A."/>
            <person name="Willis J.H."/>
            <person name="Phillips P.C."/>
        </authorList>
    </citation>
    <scope>NUCLEOTIDE SEQUENCE [LARGE SCALE GENOMIC DNA]</scope>
    <source>
        <strain evidence="2 3">PX506</strain>
        <tissue evidence="2">Whole organism</tissue>
    </source>
</reference>
<name>A0A6A5GIM4_CAERE</name>
<dbReference type="AlphaFoldDB" id="A0A6A5GIM4"/>
<evidence type="ECO:0000313" key="3">
    <source>
        <dbReference type="Proteomes" id="UP000483820"/>
    </source>
</evidence>
<proteinExistence type="predicted"/>